<dbReference type="Proteomes" id="UP000663828">
    <property type="component" value="Unassembled WGS sequence"/>
</dbReference>
<dbReference type="InterPro" id="IPR027417">
    <property type="entry name" value="P-loop_NTPase"/>
</dbReference>
<dbReference type="CDD" id="cd03108">
    <property type="entry name" value="AdSS"/>
    <property type="match status" value="1"/>
</dbReference>
<keyword evidence="9 24" id="KW-0479">Metal-binding</keyword>
<feature type="binding site" evidence="24">
    <location>
        <position position="260"/>
    </location>
    <ligand>
        <name>IMP</name>
        <dbReference type="ChEBI" id="CHEBI:58053"/>
    </ligand>
</feature>
<keyword evidence="4" id="KW-0813">Transport</keyword>
<comment type="catalytic activity">
    <reaction evidence="18">
        <text>L-lysine(out) + L-arginine(in) = L-lysine(in) + L-arginine(out)</text>
        <dbReference type="Rhea" id="RHEA:70827"/>
        <dbReference type="ChEBI" id="CHEBI:32551"/>
        <dbReference type="ChEBI" id="CHEBI:32682"/>
    </reaction>
    <physiologicalReaction direction="left-to-right" evidence="18">
        <dbReference type="Rhea" id="RHEA:70828"/>
    </physiologicalReaction>
</comment>
<feature type="binding site" evidence="24">
    <location>
        <position position="324"/>
    </location>
    <ligand>
        <name>IMP</name>
        <dbReference type="ChEBI" id="CHEBI:58053"/>
    </ligand>
</feature>
<protein>
    <recommendedName>
        <fullName evidence="24 26">Adenylosuccinate synthetase</fullName>
        <shortName evidence="24">AMPSase</shortName>
        <shortName evidence="24">AdSS</shortName>
        <ecNumber evidence="24 26">6.3.4.4</ecNumber>
    </recommendedName>
    <alternativeName>
        <fullName evidence="24">IMP--aspartate ligase</fullName>
    </alternativeName>
</protein>
<evidence type="ECO:0000256" key="6">
    <source>
        <dbReference type="ARBA" id="ARBA00022553"/>
    </source>
</evidence>
<dbReference type="Pfam" id="PF13520">
    <property type="entry name" value="AA_permease_2"/>
    <property type="match status" value="2"/>
</dbReference>
<dbReference type="PANTHER" id="PTHR11785:SF512">
    <property type="entry name" value="SOBREMESA, ISOFORM B"/>
    <property type="match status" value="1"/>
</dbReference>
<dbReference type="FunFam" id="1.20.1740.10:FF:000015">
    <property type="entry name" value="B(0,+)-type amino acid transporter 1"/>
    <property type="match status" value="2"/>
</dbReference>
<comment type="function">
    <text evidence="26">Plays an important role in the de novo pathway of purine nucleotide biosynthesis.</text>
</comment>
<evidence type="ECO:0000256" key="10">
    <source>
        <dbReference type="ARBA" id="ARBA00022741"/>
    </source>
</evidence>
<keyword evidence="11 24" id="KW-0658">Purine biosynthesis</keyword>
<comment type="similarity">
    <text evidence="24 26">Belongs to the adenylosuccinate synthetase family.</text>
</comment>
<dbReference type="Gene3D" id="3.90.170.10">
    <property type="entry name" value="Adenylosuccinate Synthetase, subunit A, domain 3"/>
    <property type="match status" value="1"/>
</dbReference>
<dbReference type="NCBIfam" id="NF002223">
    <property type="entry name" value="PRK01117.1"/>
    <property type="match status" value="1"/>
</dbReference>
<dbReference type="GO" id="GO:0044208">
    <property type="term" value="P:'de novo' AMP biosynthetic process"/>
    <property type="evidence" value="ECO:0007669"/>
    <property type="project" value="UniProtKB-UniRule"/>
</dbReference>
<comment type="function">
    <text evidence="24">Plays an important role in the de novo pathway and in the salvage pathway of purine nucleotide biosynthesis. Catalyzes the first commited step in the biosynthesis of AMP from IMP.</text>
</comment>
<feature type="transmembrane region" description="Helical" evidence="27">
    <location>
        <begin position="1088"/>
        <end position="1111"/>
    </location>
</feature>
<dbReference type="InterPro" id="IPR018220">
    <property type="entry name" value="Adenylosuccin_syn_GTP-bd"/>
</dbReference>
<feature type="transmembrane region" description="Helical" evidence="27">
    <location>
        <begin position="703"/>
        <end position="724"/>
    </location>
</feature>
<dbReference type="GO" id="GO:0015179">
    <property type="term" value="F:L-amino acid transmembrane transporter activity"/>
    <property type="evidence" value="ECO:0007669"/>
    <property type="project" value="TreeGrafter"/>
</dbReference>
<feature type="transmembrane region" description="Helical" evidence="27">
    <location>
        <begin position="869"/>
        <end position="891"/>
    </location>
</feature>
<feature type="binding site" evidence="24">
    <location>
        <position position="152"/>
    </location>
    <ligand>
        <name>IMP</name>
        <dbReference type="ChEBI" id="CHEBI:58053"/>
    </ligand>
</feature>
<comment type="catalytic activity">
    <reaction evidence="17 24 26">
        <text>IMP + L-aspartate + GTP = N(6)-(1,2-dicarboxyethyl)-AMP + GDP + phosphate + 2 H(+)</text>
        <dbReference type="Rhea" id="RHEA:15753"/>
        <dbReference type="ChEBI" id="CHEBI:15378"/>
        <dbReference type="ChEBI" id="CHEBI:29991"/>
        <dbReference type="ChEBI" id="CHEBI:37565"/>
        <dbReference type="ChEBI" id="CHEBI:43474"/>
        <dbReference type="ChEBI" id="CHEBI:57567"/>
        <dbReference type="ChEBI" id="CHEBI:58053"/>
        <dbReference type="ChEBI" id="CHEBI:58189"/>
        <dbReference type="EC" id="6.3.4.4"/>
    </reaction>
</comment>
<evidence type="ECO:0000256" key="20">
    <source>
        <dbReference type="ARBA" id="ARBA00051835"/>
    </source>
</evidence>
<feature type="binding site" evidence="24">
    <location>
        <begin position="435"/>
        <end position="437"/>
    </location>
    <ligand>
        <name>GTP</name>
        <dbReference type="ChEBI" id="CHEBI:37565"/>
    </ligand>
</feature>
<evidence type="ECO:0000256" key="27">
    <source>
        <dbReference type="SAM" id="Phobius"/>
    </source>
</evidence>
<gene>
    <name evidence="28" type="ORF">XAT740_LOCUS10128</name>
</gene>
<keyword evidence="8 27" id="KW-0812">Transmembrane</keyword>
<keyword evidence="15 27" id="KW-0472">Membrane</keyword>
<feature type="active site" evidence="25">
    <location>
        <position position="163"/>
    </location>
</feature>
<feature type="binding site" evidence="24">
    <location>
        <begin position="34"/>
        <end position="40"/>
    </location>
    <ligand>
        <name>GTP</name>
        <dbReference type="ChEBI" id="CHEBI:37565"/>
    </ligand>
</feature>
<evidence type="ECO:0000256" key="17">
    <source>
        <dbReference type="ARBA" id="ARBA00050432"/>
    </source>
</evidence>
<comment type="catalytic activity">
    <reaction evidence="22">
        <text>L-leucine(out) + L-arginine(in) = L-leucine(in) + L-arginine(out)</text>
        <dbReference type="Rhea" id="RHEA:71059"/>
        <dbReference type="ChEBI" id="CHEBI:32682"/>
        <dbReference type="ChEBI" id="CHEBI:57427"/>
    </reaction>
    <physiologicalReaction direction="left-to-right" evidence="22">
        <dbReference type="Rhea" id="RHEA:71060"/>
    </physiologicalReaction>
</comment>
<feature type="transmembrane region" description="Helical" evidence="27">
    <location>
        <begin position="1469"/>
        <end position="1488"/>
    </location>
</feature>
<keyword evidence="5" id="KW-1003">Cell membrane</keyword>
<name>A0A814CK25_ADIRI</name>
<dbReference type="GO" id="GO:0000287">
    <property type="term" value="F:magnesium ion binding"/>
    <property type="evidence" value="ECO:0007669"/>
    <property type="project" value="UniProtKB-UniRule"/>
</dbReference>
<comment type="similarity">
    <text evidence="2">Belongs to the amino acid-polyamine-organocation (APC) superfamily.</text>
</comment>
<feature type="binding site" evidence="24">
    <location>
        <position position="245"/>
    </location>
    <ligand>
        <name>IMP</name>
        <dbReference type="ChEBI" id="CHEBI:58053"/>
    </ligand>
</feature>
<feature type="binding site" evidence="24">
    <location>
        <begin position="62"/>
        <end position="64"/>
    </location>
    <ligand>
        <name>GTP</name>
        <dbReference type="ChEBI" id="CHEBI:37565"/>
    </ligand>
</feature>
<evidence type="ECO:0000256" key="26">
    <source>
        <dbReference type="RuleBase" id="RU000520"/>
    </source>
</evidence>
<comment type="subunit">
    <text evidence="3 24">Homodimer.</text>
</comment>
<dbReference type="FunFam" id="1.10.300.10:FF:000002">
    <property type="entry name" value="Adenylosuccinate synthetase, chloroplastic"/>
    <property type="match status" value="1"/>
</dbReference>
<dbReference type="EC" id="6.3.4.4" evidence="24 26"/>
<keyword evidence="10 24" id="KW-0547">Nucleotide-binding</keyword>
<comment type="caution">
    <text evidence="28">The sequence shown here is derived from an EMBL/GenBank/DDBJ whole genome shotgun (WGS) entry which is preliminary data.</text>
</comment>
<sequence>MTSHSSAIHRRNSAAVHPFPNPSTVVIVLGAQWGDEGKGKLVDLLASEADIVCRCQGGNNAGHSVVVDGVEYDFHMLPSGFHLQNCVNIIGNGCVVNLPELVEEIKKNESRGVTDWSQRLFISDRAHLVFDFHKQTDGLIERGRGTSSLGTTKKGIGPTYSSKATRNGIRMIDLMGDFPIFAEKLRNLFNYYKLTFPDLEGDIEKTIEQFKALADYFRPMTIDTIAYLNQAIIDGSKKILVEGANATMLDIDFGTYPYVTSSNCSVGGACTGLGLPPKHIGDIYGVVKAYTTRVGDGVFPTELKNEIGEHLQTRGREWGVTTGRKRRCGWLDLVLLKYTNMINGFTALCLTKLDTLDELAEIKVATTYKRNGVELTSFPASVDTMHDIDVEYVTFPGWRGRSTSECRTFNSLPHNARLYVQFIEQYLGVPVKWIGVGKDRMAMNNQVIPITPSLSPCSSSPSLADSDFIHQRHVHPSATALDTVEHRRASIASVVHPDPLGPVAPNDEVTLKRHLGLFSGVCFIIGIIIGSGIFVSPKGVLRETQSVGLCLVIWMACGSVSLLGALCYAEIGTVIPRNGAEVAYMKEGIGSLHERTGDILGYLFSWTNTLILKPTSIAVLSLTFSQYFLSGIMDDCGPPQELVKMTAVFALLMLINVNSLSVSAANRLNILFVICKISTIVTVIIAGLVRIGQGHTQNLQNGFAGTTSKPFGVALAFYSGLWAYDGWNSLNSVTEELKNPKRNLWLSIVLALPFVMILYLLTNISYFTVMSKGALLSSNAVAVTWGETVLGPAVRALPILISISALGSANGSLFGAARYCMVSSQYGYLPEVFACIHSRRLTPVPGVVLQGFFAIAFCLPSNIDSLIDFFSFAAWIFYGLTFTATLCCKFTKKNANRVISVPLPLNVIIILISIYLVVAPLIAAPSIGFLVAGALILFGLVFYYPFVYRKIELTIINTASLRRSASEMPHTRKCLQLFFSLYHKCYTVIVPCCKSNLTSLQITFHFEVNSDSGKKKIFATMTKRTRSHRDVSLVSVTHPDPLGSVAPNDEVTLKRHLGLFSGVCLIVGVIIGSGIFVSPKGVLRETQSIGLCLIIWAASGLISTLAALCYAEIGTLIPRNGAEVAYMKEGIGSVHRRTGDVLAYLCVWSNTFIIKPSTIAVLALIFSQYFLSGIMNNCQPTDEMVKLLAILTLLILINVNSLSVSIANHLNIVFVICKVLTILTIVIAGFVRIGQGYTQNLKDGFAGTTNRPAGVALAFYRGLFAYGGWHVLNSVTEELRNPKRNLWLSVTLALPTVTLLYVFINISYFTAMTKSELLASNAVAVTWAEAVLGPAVRALPILISISALGSANGCLFEAARCCMVGAQYGYLPEIFACIHVQRLTPLPGVILQGCVAIAFCIPSNVYALIDFFSFVCWIFYGLAFTATLCCKFTKRDARRTINVPIPFIIIMILVSIYLVVVPVVSSPSIGFLIAGLIILFGLIFYYPFVYRQIELRFINEINSFLQEFFKLQRAQIHI</sequence>
<dbReference type="Gene3D" id="1.20.1740.10">
    <property type="entry name" value="Amino acid/polyamine transporter I"/>
    <property type="match status" value="2"/>
</dbReference>
<evidence type="ECO:0000256" key="24">
    <source>
        <dbReference type="HAMAP-Rule" id="MF_03125"/>
    </source>
</evidence>
<reference evidence="28" key="1">
    <citation type="submission" date="2021-02" db="EMBL/GenBank/DDBJ databases">
        <authorList>
            <person name="Nowell W R."/>
        </authorList>
    </citation>
    <scope>NUCLEOTIDE SEQUENCE</scope>
</reference>
<comment type="pathway">
    <text evidence="24 26">Purine metabolism; AMP biosynthesis via de novo pathway; AMP from IMP: step 1/2.</text>
</comment>
<feature type="binding site" evidence="24">
    <location>
        <position position="35"/>
    </location>
    <ligand>
        <name>Mg(2+)</name>
        <dbReference type="ChEBI" id="CHEBI:18420"/>
    </ligand>
</feature>
<comment type="catalytic activity">
    <reaction evidence="20">
        <text>L-histidine(out) + L-arginine(in) = L-histidine(in) + L-arginine(out)</text>
        <dbReference type="Rhea" id="RHEA:71063"/>
        <dbReference type="ChEBI" id="CHEBI:32682"/>
        <dbReference type="ChEBI" id="CHEBI:57595"/>
    </reaction>
    <physiologicalReaction direction="left-to-right" evidence="20">
        <dbReference type="Rhea" id="RHEA:71064"/>
    </physiologicalReaction>
</comment>
<evidence type="ECO:0000256" key="14">
    <source>
        <dbReference type="ARBA" id="ARBA00023134"/>
    </source>
</evidence>
<comment type="subcellular location">
    <subcellularLocation>
        <location evidence="1">Apical cell membrane</location>
        <topology evidence="1">Multi-pass membrane protein</topology>
    </subcellularLocation>
    <subcellularLocation>
        <location evidence="24">Cytoplasm</location>
    </subcellularLocation>
</comment>
<evidence type="ECO:0000256" key="16">
    <source>
        <dbReference type="ARBA" id="ARBA00023157"/>
    </source>
</evidence>
<keyword evidence="29" id="KW-1185">Reference proteome</keyword>
<dbReference type="InterPro" id="IPR001114">
    <property type="entry name" value="Adenylosuccinate_synthetase"/>
</dbReference>
<dbReference type="GO" id="GO:0005525">
    <property type="term" value="F:GTP binding"/>
    <property type="evidence" value="ECO:0007669"/>
    <property type="project" value="UniProtKB-UniRule"/>
</dbReference>
<feature type="transmembrane region" description="Helical" evidence="27">
    <location>
        <begin position="547"/>
        <end position="571"/>
    </location>
</feature>
<evidence type="ECO:0000256" key="8">
    <source>
        <dbReference type="ARBA" id="ARBA00022692"/>
    </source>
</evidence>
<feature type="transmembrane region" description="Helical" evidence="27">
    <location>
        <begin position="1411"/>
        <end position="1429"/>
    </location>
</feature>
<feature type="active site" description="Proton acceptor" evidence="24">
    <location>
        <position position="35"/>
    </location>
</feature>
<evidence type="ECO:0000256" key="9">
    <source>
        <dbReference type="ARBA" id="ARBA00022723"/>
    </source>
</evidence>
<evidence type="ECO:0000256" key="1">
    <source>
        <dbReference type="ARBA" id="ARBA00004424"/>
    </source>
</evidence>
<keyword evidence="16" id="KW-1015">Disulfide bond</keyword>
<dbReference type="NCBIfam" id="TIGR00184">
    <property type="entry name" value="purA"/>
    <property type="match status" value="1"/>
</dbReference>
<dbReference type="UniPathway" id="UPA00075">
    <property type="reaction ID" value="UER00335"/>
</dbReference>
<dbReference type="GO" id="GO:0005737">
    <property type="term" value="C:cytoplasm"/>
    <property type="evidence" value="ECO:0007669"/>
    <property type="project" value="UniProtKB-SubCell"/>
</dbReference>
<feature type="transmembrane region" description="Helical" evidence="27">
    <location>
        <begin position="670"/>
        <end position="691"/>
    </location>
</feature>
<feature type="transmembrane region" description="Helical" evidence="27">
    <location>
        <begin position="1141"/>
        <end position="1167"/>
    </location>
</feature>
<feature type="transmembrane region" description="Helical" evidence="27">
    <location>
        <begin position="1057"/>
        <end position="1076"/>
    </location>
</feature>
<feature type="binding site" evidence="24">
    <location>
        <position position="62"/>
    </location>
    <ligand>
        <name>Mg(2+)</name>
        <dbReference type="ChEBI" id="CHEBI:18420"/>
    </ligand>
</feature>
<evidence type="ECO:0000256" key="23">
    <source>
        <dbReference type="ARBA" id="ARBA00093193"/>
    </source>
</evidence>
<evidence type="ECO:0000256" key="22">
    <source>
        <dbReference type="ARBA" id="ARBA00052732"/>
    </source>
</evidence>
<evidence type="ECO:0000256" key="11">
    <source>
        <dbReference type="ARBA" id="ARBA00022755"/>
    </source>
</evidence>
<feature type="transmembrane region" description="Helical" evidence="27">
    <location>
        <begin position="1441"/>
        <end position="1463"/>
    </location>
</feature>
<dbReference type="SUPFAM" id="SSF52540">
    <property type="entry name" value="P-loop containing nucleoside triphosphate hydrolases"/>
    <property type="match status" value="1"/>
</dbReference>
<dbReference type="InterPro" id="IPR042109">
    <property type="entry name" value="Adenylosuccinate_synth_dom1"/>
</dbReference>
<dbReference type="FunFam" id="3.90.170.10:FF:000001">
    <property type="entry name" value="Adenylosuccinate synthetase"/>
    <property type="match status" value="1"/>
</dbReference>
<feature type="active site" description="Proton donor" evidence="24">
    <location>
        <position position="63"/>
    </location>
</feature>
<feature type="transmembrane region" description="Helical" evidence="27">
    <location>
        <begin position="1285"/>
        <end position="1308"/>
    </location>
</feature>
<dbReference type="InterPro" id="IPR050598">
    <property type="entry name" value="AminoAcid_Transporter"/>
</dbReference>
<comment type="catalytic activity">
    <reaction evidence="23">
        <text>L-phenylalanine(out) + L-arginine(in) = L-phenylalanine(in) + L-arginine(out)</text>
        <dbReference type="Rhea" id="RHEA:71067"/>
        <dbReference type="ChEBI" id="CHEBI:32682"/>
        <dbReference type="ChEBI" id="CHEBI:58095"/>
    </reaction>
    <physiologicalReaction direction="left-to-right" evidence="23">
        <dbReference type="Rhea" id="RHEA:71068"/>
    </physiologicalReaction>
</comment>
<feature type="transmembrane region" description="Helical" evidence="27">
    <location>
        <begin position="515"/>
        <end position="535"/>
    </location>
</feature>
<dbReference type="Gene3D" id="3.40.440.10">
    <property type="entry name" value="Adenylosuccinate Synthetase, subunit A, domain 1"/>
    <property type="match status" value="1"/>
</dbReference>
<keyword evidence="7 24" id="KW-0436">Ligase</keyword>
<feature type="binding site" evidence="24">
    <location>
        <begin position="352"/>
        <end position="354"/>
    </location>
    <ligand>
        <name>GTP</name>
        <dbReference type="ChEBI" id="CHEBI:37565"/>
    </ligand>
</feature>
<evidence type="ECO:0000256" key="7">
    <source>
        <dbReference type="ARBA" id="ARBA00022598"/>
    </source>
</evidence>
<dbReference type="InterPro" id="IPR002293">
    <property type="entry name" value="AA/rel_permease1"/>
</dbReference>
<dbReference type="PROSITE" id="PS01266">
    <property type="entry name" value="ADENYLOSUCCIN_SYN_1"/>
    <property type="match status" value="1"/>
</dbReference>
<dbReference type="SMART" id="SM00788">
    <property type="entry name" value="Adenylsucc_synt"/>
    <property type="match status" value="1"/>
</dbReference>
<evidence type="ECO:0000256" key="5">
    <source>
        <dbReference type="ARBA" id="ARBA00022475"/>
    </source>
</evidence>
<dbReference type="InterPro" id="IPR042111">
    <property type="entry name" value="Adenylosuccinate_synth_dom3"/>
</dbReference>
<dbReference type="GO" id="GO:0016324">
    <property type="term" value="C:apical plasma membrane"/>
    <property type="evidence" value="ECO:0007669"/>
    <property type="project" value="UniProtKB-SubCell"/>
</dbReference>
<keyword evidence="24" id="KW-0963">Cytoplasm</keyword>
<dbReference type="PROSITE" id="PS00513">
    <property type="entry name" value="ADENYLOSUCCIN_SYN_2"/>
    <property type="match status" value="1"/>
</dbReference>
<evidence type="ECO:0000256" key="18">
    <source>
        <dbReference type="ARBA" id="ARBA00051323"/>
    </source>
</evidence>
<accession>A0A814CK25</accession>
<evidence type="ECO:0000256" key="3">
    <source>
        <dbReference type="ARBA" id="ARBA00011738"/>
    </source>
</evidence>
<feature type="binding site" evidence="24">
    <location>
        <begin position="60"/>
        <end position="63"/>
    </location>
    <ligand>
        <name>IMP</name>
        <dbReference type="ChEBI" id="CHEBI:58053"/>
    </ligand>
</feature>
<dbReference type="InterPro" id="IPR033128">
    <property type="entry name" value="Adenylosuccin_syn_Lys_AS"/>
</dbReference>
<feature type="transmembrane region" description="Helical" evidence="27">
    <location>
        <begin position="1187"/>
        <end position="1205"/>
    </location>
</feature>
<feature type="binding site" evidence="24">
    <location>
        <begin position="35"/>
        <end position="38"/>
    </location>
    <ligand>
        <name>IMP</name>
        <dbReference type="ChEBI" id="CHEBI:58053"/>
    </ligand>
</feature>
<feature type="transmembrane region" description="Helical" evidence="27">
    <location>
        <begin position="929"/>
        <end position="947"/>
    </location>
</feature>
<proteinExistence type="inferred from homology"/>
<dbReference type="EMBL" id="CAJNOR010000535">
    <property type="protein sequence ID" value="CAF0941206.1"/>
    <property type="molecule type" value="Genomic_DNA"/>
</dbReference>
<feature type="binding site" evidence="24">
    <location>
        <begin position="320"/>
        <end position="326"/>
    </location>
    <ligand>
        <name>substrate</name>
    </ligand>
</feature>
<feature type="binding site" evidence="24">
    <location>
        <position position="166"/>
    </location>
    <ligand>
        <name>IMP</name>
        <dbReference type="ChEBI" id="CHEBI:58053"/>
        <note>ligand shared between dimeric partners</note>
    </ligand>
</feature>
<dbReference type="GO" id="GO:0004019">
    <property type="term" value="F:adenylosuccinate synthase activity"/>
    <property type="evidence" value="ECO:0007669"/>
    <property type="project" value="UniProtKB-UniRule"/>
</dbReference>
<feature type="transmembrane region" description="Helical" evidence="27">
    <location>
        <begin position="1212"/>
        <end position="1233"/>
    </location>
</feature>
<comment type="catalytic activity">
    <reaction evidence="19">
        <text>L-cystine(out) + L-arginine(in) = L-cystine(in) + L-arginine(out)</text>
        <dbReference type="Rhea" id="RHEA:71075"/>
        <dbReference type="ChEBI" id="CHEBI:32682"/>
        <dbReference type="ChEBI" id="CHEBI:35491"/>
    </reaction>
    <physiologicalReaction direction="left-to-right" evidence="19">
        <dbReference type="Rhea" id="RHEA:71076"/>
    </physiologicalReaction>
</comment>
<comment type="cofactor">
    <cofactor evidence="24">
        <name>Mg(2+)</name>
        <dbReference type="ChEBI" id="CHEBI:18420"/>
    </cofactor>
    <text evidence="24">Binds 1 Mg(2+) ion per subunit.</text>
</comment>
<evidence type="ECO:0000256" key="2">
    <source>
        <dbReference type="ARBA" id="ARBA00009523"/>
    </source>
</evidence>
<evidence type="ECO:0000256" key="19">
    <source>
        <dbReference type="ARBA" id="ARBA00051814"/>
    </source>
</evidence>
<dbReference type="Pfam" id="PF00709">
    <property type="entry name" value="Adenylsucc_synt"/>
    <property type="match status" value="1"/>
</dbReference>
<keyword evidence="13 27" id="KW-1133">Transmembrane helix</keyword>
<evidence type="ECO:0000256" key="4">
    <source>
        <dbReference type="ARBA" id="ARBA00022448"/>
    </source>
</evidence>
<evidence type="ECO:0000256" key="21">
    <source>
        <dbReference type="ARBA" id="ARBA00052179"/>
    </source>
</evidence>
<dbReference type="HAMAP" id="MF_00011">
    <property type="entry name" value="Adenylosucc_synth"/>
    <property type="match status" value="1"/>
</dbReference>
<feature type="transmembrane region" description="Helical" evidence="27">
    <location>
        <begin position="744"/>
        <end position="761"/>
    </location>
</feature>
<dbReference type="Gene3D" id="1.10.300.10">
    <property type="entry name" value="Adenylosuccinate Synthetase, subunit A, domain 2"/>
    <property type="match status" value="1"/>
</dbReference>
<feature type="binding site" evidence="24">
    <location>
        <position position="326"/>
    </location>
    <ligand>
        <name>GTP</name>
        <dbReference type="ChEBI" id="CHEBI:37565"/>
    </ligand>
</feature>
<comment type="catalytic activity">
    <reaction evidence="21">
        <text>L-cysteine(out) + L-arginine(in) = L-cysteine(in) + L-arginine(out)</text>
        <dbReference type="Rhea" id="RHEA:71071"/>
        <dbReference type="ChEBI" id="CHEBI:32682"/>
        <dbReference type="ChEBI" id="CHEBI:35235"/>
    </reaction>
    <physiologicalReaction direction="left-to-right" evidence="21">
        <dbReference type="Rhea" id="RHEA:71072"/>
    </physiologicalReaction>
</comment>
<keyword evidence="14 24" id="KW-0342">GTP-binding</keyword>
<evidence type="ECO:0000256" key="25">
    <source>
        <dbReference type="PROSITE-ProRule" id="PRU10134"/>
    </source>
</evidence>
<evidence type="ECO:0000256" key="12">
    <source>
        <dbReference type="ARBA" id="ARBA00022842"/>
    </source>
</evidence>
<feature type="transmembrane region" description="Helical" evidence="27">
    <location>
        <begin position="1253"/>
        <end position="1273"/>
    </location>
</feature>
<evidence type="ECO:0000313" key="29">
    <source>
        <dbReference type="Proteomes" id="UP000663828"/>
    </source>
</evidence>
<evidence type="ECO:0000256" key="13">
    <source>
        <dbReference type="ARBA" id="ARBA00022989"/>
    </source>
</evidence>
<organism evidence="28 29">
    <name type="scientific">Adineta ricciae</name>
    <name type="common">Rotifer</name>
    <dbReference type="NCBI Taxonomy" id="249248"/>
    <lineage>
        <taxon>Eukaryota</taxon>
        <taxon>Metazoa</taxon>
        <taxon>Spiralia</taxon>
        <taxon>Gnathifera</taxon>
        <taxon>Rotifera</taxon>
        <taxon>Eurotatoria</taxon>
        <taxon>Bdelloidea</taxon>
        <taxon>Adinetida</taxon>
        <taxon>Adinetidae</taxon>
        <taxon>Adineta</taxon>
    </lineage>
</organism>
<keyword evidence="12 24" id="KW-0460">Magnesium</keyword>
<keyword evidence="6" id="KW-0597">Phosphoprotein</keyword>
<evidence type="ECO:0000256" key="15">
    <source>
        <dbReference type="ARBA" id="ARBA00023136"/>
    </source>
</evidence>
<feature type="transmembrane region" description="Helical" evidence="27">
    <location>
        <begin position="642"/>
        <end position="664"/>
    </location>
</feature>
<dbReference type="PANTHER" id="PTHR11785">
    <property type="entry name" value="AMINO ACID TRANSPORTER"/>
    <property type="match status" value="1"/>
</dbReference>
<feature type="transmembrane region" description="Helical" evidence="27">
    <location>
        <begin position="903"/>
        <end position="923"/>
    </location>
</feature>
<dbReference type="InterPro" id="IPR042110">
    <property type="entry name" value="Adenylosuccinate_synth_dom2"/>
</dbReference>
<evidence type="ECO:0000313" key="28">
    <source>
        <dbReference type="EMBL" id="CAF0941206.1"/>
    </source>
</evidence>